<accession>A0A9D2EXU9</accession>
<gene>
    <name evidence="2" type="ORF">IAA19_02385</name>
</gene>
<reference evidence="2" key="1">
    <citation type="journal article" date="2021" name="PeerJ">
        <title>Extensive microbial diversity within the chicken gut microbiome revealed by metagenomics and culture.</title>
        <authorList>
            <person name="Gilroy R."/>
            <person name="Ravi A."/>
            <person name="Getino M."/>
            <person name="Pursley I."/>
            <person name="Horton D.L."/>
            <person name="Alikhan N.F."/>
            <person name="Baker D."/>
            <person name="Gharbi K."/>
            <person name="Hall N."/>
            <person name="Watson M."/>
            <person name="Adriaenssens E.M."/>
            <person name="Foster-Nyarko E."/>
            <person name="Jarju S."/>
            <person name="Secka A."/>
            <person name="Antonio M."/>
            <person name="Oren A."/>
            <person name="Chaudhuri R.R."/>
            <person name="La Ragione R."/>
            <person name="Hildebrand F."/>
            <person name="Pallen M.J."/>
        </authorList>
    </citation>
    <scope>NUCLEOTIDE SEQUENCE</scope>
    <source>
        <strain evidence="2">ChiHjej12B11-14209</strain>
    </source>
</reference>
<protein>
    <submittedName>
        <fullName evidence="2">Helix-turn-helix domain-containing protein</fullName>
    </submittedName>
</protein>
<evidence type="ECO:0000259" key="1">
    <source>
        <dbReference type="PROSITE" id="PS50943"/>
    </source>
</evidence>
<dbReference type="PROSITE" id="PS50943">
    <property type="entry name" value="HTH_CROC1"/>
    <property type="match status" value="1"/>
</dbReference>
<comment type="caution">
    <text evidence="2">The sequence shown here is derived from an EMBL/GenBank/DDBJ whole genome shotgun (WGS) entry which is preliminary data.</text>
</comment>
<organism evidence="2 3">
    <name type="scientific">Candidatus Olsenella pullistercoris</name>
    <dbReference type="NCBI Taxonomy" id="2838712"/>
    <lineage>
        <taxon>Bacteria</taxon>
        <taxon>Bacillati</taxon>
        <taxon>Actinomycetota</taxon>
        <taxon>Coriobacteriia</taxon>
        <taxon>Coriobacteriales</taxon>
        <taxon>Atopobiaceae</taxon>
        <taxon>Olsenella</taxon>
    </lineage>
</organism>
<feature type="domain" description="HTH cro/C1-type" evidence="1">
    <location>
        <begin position="9"/>
        <end position="63"/>
    </location>
</feature>
<reference evidence="2" key="2">
    <citation type="submission" date="2021-04" db="EMBL/GenBank/DDBJ databases">
        <authorList>
            <person name="Gilroy R."/>
        </authorList>
    </citation>
    <scope>NUCLEOTIDE SEQUENCE</scope>
    <source>
        <strain evidence="2">ChiHjej12B11-14209</strain>
    </source>
</reference>
<dbReference type="Proteomes" id="UP000824062">
    <property type="component" value="Unassembled WGS sequence"/>
</dbReference>
<sequence length="89" mass="9776">MHKRVGSTIAQLCHDKNLTQTTFAKMVCIDRGNFNELLSGARNPRLDTLVKIAEGLDVPLTALFVGLDKTVPSEAVRRPIAEFDGSTHK</sequence>
<dbReference type="EMBL" id="DXBM01000023">
    <property type="protein sequence ID" value="HIZ45854.1"/>
    <property type="molecule type" value="Genomic_DNA"/>
</dbReference>
<dbReference type="Pfam" id="PF01381">
    <property type="entry name" value="HTH_3"/>
    <property type="match status" value="1"/>
</dbReference>
<proteinExistence type="predicted"/>
<dbReference type="CDD" id="cd00093">
    <property type="entry name" value="HTH_XRE"/>
    <property type="match status" value="1"/>
</dbReference>
<evidence type="ECO:0000313" key="2">
    <source>
        <dbReference type="EMBL" id="HIZ45854.1"/>
    </source>
</evidence>
<dbReference type="SUPFAM" id="SSF47413">
    <property type="entry name" value="lambda repressor-like DNA-binding domains"/>
    <property type="match status" value="1"/>
</dbReference>
<evidence type="ECO:0000313" key="3">
    <source>
        <dbReference type="Proteomes" id="UP000824062"/>
    </source>
</evidence>
<dbReference type="GO" id="GO:0003677">
    <property type="term" value="F:DNA binding"/>
    <property type="evidence" value="ECO:0007669"/>
    <property type="project" value="InterPro"/>
</dbReference>
<dbReference type="InterPro" id="IPR001387">
    <property type="entry name" value="Cro/C1-type_HTH"/>
</dbReference>
<name>A0A9D2EXU9_9ACTN</name>
<dbReference type="SMART" id="SM00530">
    <property type="entry name" value="HTH_XRE"/>
    <property type="match status" value="1"/>
</dbReference>
<dbReference type="Gene3D" id="1.10.260.40">
    <property type="entry name" value="lambda repressor-like DNA-binding domains"/>
    <property type="match status" value="1"/>
</dbReference>
<dbReference type="InterPro" id="IPR010982">
    <property type="entry name" value="Lambda_DNA-bd_dom_sf"/>
</dbReference>
<dbReference type="AlphaFoldDB" id="A0A9D2EXU9"/>